<evidence type="ECO:0000256" key="2">
    <source>
        <dbReference type="ARBA" id="ARBA00007362"/>
    </source>
</evidence>
<feature type="transmembrane region" description="Helical" evidence="7">
    <location>
        <begin position="211"/>
        <end position="229"/>
    </location>
</feature>
<evidence type="ECO:0000256" key="3">
    <source>
        <dbReference type="ARBA" id="ARBA00022475"/>
    </source>
</evidence>
<feature type="transmembrane region" description="Helical" evidence="7">
    <location>
        <begin position="177"/>
        <end position="196"/>
    </location>
</feature>
<proteinExistence type="inferred from homology"/>
<feature type="transmembrane region" description="Helical" evidence="7">
    <location>
        <begin position="250"/>
        <end position="276"/>
    </location>
</feature>
<feature type="transmembrane region" description="Helical" evidence="7">
    <location>
        <begin position="148"/>
        <end position="165"/>
    </location>
</feature>
<dbReference type="Proteomes" id="UP000553776">
    <property type="component" value="Unassembled WGS sequence"/>
</dbReference>
<dbReference type="RefSeq" id="WP_185135405.1">
    <property type="nucleotide sequence ID" value="NZ_JACJVR010000029.1"/>
</dbReference>
<sequence length="299" mass="32417">MDRLRLTLVMVVWGSIGVFTRYIELSPFVLAFLRAVIALPVLLVFIRRRPTGQRISFRQTKPYLVSGALIGLAWAALFYGFQNTNISTAVIIYNMCPVYVMLAAPLVLKERLTRLRAGIVGISFIGLCLVVGTGGFGPAGFSSQGMRGMILSGVSGMLYAAIVIINRKAANQADHALATFLQMGAAGMVLLPFVLAEGEWRQVLAADGTEILLICILGVVHTGLAYNLYFSTYHRASSIEIASYGYLEPVFGIVFSVLLLGETLAMTQLIGGLMILGSTYLGEWRHSVHANASKSKSPF</sequence>
<dbReference type="InterPro" id="IPR037185">
    <property type="entry name" value="EmrE-like"/>
</dbReference>
<evidence type="ECO:0000256" key="6">
    <source>
        <dbReference type="ARBA" id="ARBA00023136"/>
    </source>
</evidence>
<dbReference type="InterPro" id="IPR050638">
    <property type="entry name" value="AA-Vitamin_Transporters"/>
</dbReference>
<dbReference type="PANTHER" id="PTHR32322">
    <property type="entry name" value="INNER MEMBRANE TRANSPORTER"/>
    <property type="match status" value="1"/>
</dbReference>
<dbReference type="GO" id="GO:0005886">
    <property type="term" value="C:plasma membrane"/>
    <property type="evidence" value="ECO:0007669"/>
    <property type="project" value="UniProtKB-SubCell"/>
</dbReference>
<gene>
    <name evidence="9" type="ORF">H7B90_08360</name>
</gene>
<evidence type="ECO:0000259" key="8">
    <source>
        <dbReference type="Pfam" id="PF00892"/>
    </source>
</evidence>
<comment type="similarity">
    <text evidence="2">Belongs to the EamA transporter family.</text>
</comment>
<evidence type="ECO:0000256" key="1">
    <source>
        <dbReference type="ARBA" id="ARBA00004651"/>
    </source>
</evidence>
<dbReference type="InterPro" id="IPR000620">
    <property type="entry name" value="EamA_dom"/>
</dbReference>
<dbReference type="EMBL" id="JACJVR010000029">
    <property type="protein sequence ID" value="MBB6691406.1"/>
    <property type="molecule type" value="Genomic_DNA"/>
</dbReference>
<evidence type="ECO:0000256" key="5">
    <source>
        <dbReference type="ARBA" id="ARBA00022989"/>
    </source>
</evidence>
<dbReference type="Pfam" id="PF00892">
    <property type="entry name" value="EamA"/>
    <property type="match status" value="2"/>
</dbReference>
<keyword evidence="10" id="KW-1185">Reference proteome</keyword>
<evidence type="ECO:0000313" key="10">
    <source>
        <dbReference type="Proteomes" id="UP000553776"/>
    </source>
</evidence>
<evidence type="ECO:0000256" key="7">
    <source>
        <dbReference type="SAM" id="Phobius"/>
    </source>
</evidence>
<organism evidence="9 10">
    <name type="scientific">Cohnella xylanilytica</name>
    <dbReference type="NCBI Taxonomy" id="557555"/>
    <lineage>
        <taxon>Bacteria</taxon>
        <taxon>Bacillati</taxon>
        <taxon>Bacillota</taxon>
        <taxon>Bacilli</taxon>
        <taxon>Bacillales</taxon>
        <taxon>Paenibacillaceae</taxon>
        <taxon>Cohnella</taxon>
    </lineage>
</organism>
<reference evidence="9 10" key="1">
    <citation type="submission" date="2020-08" db="EMBL/GenBank/DDBJ databases">
        <title>Cohnella phylogeny.</title>
        <authorList>
            <person name="Dunlap C."/>
        </authorList>
    </citation>
    <scope>NUCLEOTIDE SEQUENCE [LARGE SCALE GENOMIC DNA]</scope>
    <source>
        <strain evidence="9 10">DSM 25239</strain>
    </source>
</reference>
<feature type="transmembrane region" description="Helical" evidence="7">
    <location>
        <begin position="115"/>
        <end position="136"/>
    </location>
</feature>
<dbReference type="Gene3D" id="1.10.3730.20">
    <property type="match status" value="1"/>
</dbReference>
<feature type="transmembrane region" description="Helical" evidence="7">
    <location>
        <begin position="86"/>
        <end position="108"/>
    </location>
</feature>
<accession>A0A841TSZ0</accession>
<keyword evidence="3" id="KW-1003">Cell membrane</keyword>
<dbReference type="AlphaFoldDB" id="A0A841TSZ0"/>
<evidence type="ECO:0000256" key="4">
    <source>
        <dbReference type="ARBA" id="ARBA00022692"/>
    </source>
</evidence>
<feature type="transmembrane region" description="Helical" evidence="7">
    <location>
        <begin position="29"/>
        <end position="46"/>
    </location>
</feature>
<dbReference type="SUPFAM" id="SSF103481">
    <property type="entry name" value="Multidrug resistance efflux transporter EmrE"/>
    <property type="match status" value="2"/>
</dbReference>
<name>A0A841TSZ0_9BACL</name>
<feature type="domain" description="EamA" evidence="8">
    <location>
        <begin position="147"/>
        <end position="281"/>
    </location>
</feature>
<feature type="domain" description="EamA" evidence="8">
    <location>
        <begin position="8"/>
        <end position="131"/>
    </location>
</feature>
<comment type="subcellular location">
    <subcellularLocation>
        <location evidence="1">Cell membrane</location>
        <topology evidence="1">Multi-pass membrane protein</topology>
    </subcellularLocation>
</comment>
<feature type="transmembrane region" description="Helical" evidence="7">
    <location>
        <begin position="62"/>
        <end position="80"/>
    </location>
</feature>
<dbReference type="PANTHER" id="PTHR32322:SF18">
    <property type="entry name" value="S-ADENOSYLMETHIONINE_S-ADENOSYLHOMOCYSTEINE TRANSPORTER"/>
    <property type="match status" value="1"/>
</dbReference>
<keyword evidence="6 7" id="KW-0472">Membrane</keyword>
<evidence type="ECO:0000313" key="9">
    <source>
        <dbReference type="EMBL" id="MBB6691406.1"/>
    </source>
</evidence>
<keyword evidence="5 7" id="KW-1133">Transmembrane helix</keyword>
<keyword evidence="4 7" id="KW-0812">Transmembrane</keyword>
<comment type="caution">
    <text evidence="9">The sequence shown here is derived from an EMBL/GenBank/DDBJ whole genome shotgun (WGS) entry which is preliminary data.</text>
</comment>
<protein>
    <submittedName>
        <fullName evidence="9">DMT family transporter</fullName>
    </submittedName>
</protein>